<sequence length="157" mass="17790">MPIIQHFSKNLKKSVWMCLQVTRGGFHNNGDLEKRLFLQPPANKKENIRFCGKIKCSAVSDRVHNLVYLFPAASRGCLHNTRGCRIPADWMCIKAIENLSRAQVTEKLYFLLFPNITKTTTAGKYLGVLFTSEGRTEWEIDRRISAAAAVMGLLCRS</sequence>
<reference evidence="1 2" key="1">
    <citation type="submission" date="2021-07" db="EMBL/GenBank/DDBJ databases">
        <authorList>
            <person name="Palmer J.M."/>
        </authorList>
    </citation>
    <scope>NUCLEOTIDE SEQUENCE [LARGE SCALE GENOMIC DNA]</scope>
    <source>
        <strain evidence="1 2">AT_MEX2019</strain>
        <tissue evidence="1">Muscle</tissue>
    </source>
</reference>
<gene>
    <name evidence="1" type="ORF">ATANTOWER_003669</name>
</gene>
<feature type="non-terminal residue" evidence="1">
    <location>
        <position position="157"/>
    </location>
</feature>
<organism evidence="1 2">
    <name type="scientific">Ataeniobius toweri</name>
    <dbReference type="NCBI Taxonomy" id="208326"/>
    <lineage>
        <taxon>Eukaryota</taxon>
        <taxon>Metazoa</taxon>
        <taxon>Chordata</taxon>
        <taxon>Craniata</taxon>
        <taxon>Vertebrata</taxon>
        <taxon>Euteleostomi</taxon>
        <taxon>Actinopterygii</taxon>
        <taxon>Neopterygii</taxon>
        <taxon>Teleostei</taxon>
        <taxon>Neoteleostei</taxon>
        <taxon>Acanthomorphata</taxon>
        <taxon>Ovalentaria</taxon>
        <taxon>Atherinomorphae</taxon>
        <taxon>Cyprinodontiformes</taxon>
        <taxon>Goodeidae</taxon>
        <taxon>Ataeniobius</taxon>
    </lineage>
</organism>
<protein>
    <submittedName>
        <fullName evidence="1">Uncharacterized protein</fullName>
    </submittedName>
</protein>
<proteinExistence type="predicted"/>
<dbReference type="EMBL" id="JAHUTI010070235">
    <property type="protein sequence ID" value="MED6255028.1"/>
    <property type="molecule type" value="Genomic_DNA"/>
</dbReference>
<accession>A0ABU7BZU9</accession>
<keyword evidence="2" id="KW-1185">Reference proteome</keyword>
<evidence type="ECO:0000313" key="1">
    <source>
        <dbReference type="EMBL" id="MED6255028.1"/>
    </source>
</evidence>
<dbReference type="Proteomes" id="UP001345963">
    <property type="component" value="Unassembled WGS sequence"/>
</dbReference>
<name>A0ABU7BZU9_9TELE</name>
<comment type="caution">
    <text evidence="1">The sequence shown here is derived from an EMBL/GenBank/DDBJ whole genome shotgun (WGS) entry which is preliminary data.</text>
</comment>
<evidence type="ECO:0000313" key="2">
    <source>
        <dbReference type="Proteomes" id="UP001345963"/>
    </source>
</evidence>